<name>A0A1F5EZ27_9BACT</name>
<reference evidence="5 6" key="1">
    <citation type="journal article" date="2016" name="Nat. Commun.">
        <title>Thousands of microbial genomes shed light on interconnected biogeochemical processes in an aquifer system.</title>
        <authorList>
            <person name="Anantharaman K."/>
            <person name="Brown C.T."/>
            <person name="Hug L.A."/>
            <person name="Sharon I."/>
            <person name="Castelle C.J."/>
            <person name="Probst A.J."/>
            <person name="Thomas B.C."/>
            <person name="Singh A."/>
            <person name="Wilkins M.J."/>
            <person name="Karaoz U."/>
            <person name="Brodie E.L."/>
            <person name="Williams K.H."/>
            <person name="Hubbard S.S."/>
            <person name="Banfield J.F."/>
        </authorList>
    </citation>
    <scope>NUCLEOTIDE SEQUENCE [LARGE SCALE GENOMIC DNA]</scope>
</reference>
<dbReference type="InterPro" id="IPR007863">
    <property type="entry name" value="Peptidase_M16_C"/>
</dbReference>
<sequence length="425" mass="47025">MGFAPKVVNLSGLKVVLVKDDRESVLVQALLGSGSREETDEVAGSAHFLEHFVFKGTKQFPGMFDVSDAIDAVGGGRNAFTGNNEMGFWAKTAKHKVDLAVKVVGQLVTEPLLPEEYFDKERGTILEELAMYEDQPDSKAGEEMWKLLYGKTNMGRPVIGTKESLAAMSLSSLHDYMRKWFVPENALVGVVGNWDDDGRLLALIEKEFSGLIRKRGEKLEKNMFTWELGHKPKSILVSRKTEQANLSIGFPGLPIGHPMRFTSYLTNIILGGGGLSRLFKEVREKRGWAYTIGSGTENYTDSGAILVGGGLPKDKLADAVGLILEIIWGIGGTGKWGITGKDLAVAKECYKGRVSLAYDDPKKVMGFGLNEMMFEKKIYTPEEIRQAADKVTLEEIREYCKMAFRPEHLALAVVGDYEKLPFEIK</sequence>
<gene>
    <name evidence="5" type="ORF">A2703_00280</name>
</gene>
<protein>
    <recommendedName>
        <fullName evidence="7">Peptidase M16</fullName>
    </recommendedName>
</protein>
<evidence type="ECO:0000313" key="6">
    <source>
        <dbReference type="Proteomes" id="UP000177979"/>
    </source>
</evidence>
<feature type="domain" description="Peptidase M16 C-terminal" evidence="4">
    <location>
        <begin position="169"/>
        <end position="327"/>
    </location>
</feature>
<dbReference type="InterPro" id="IPR011765">
    <property type="entry name" value="Pept_M16_N"/>
</dbReference>
<dbReference type="GO" id="GO:0006508">
    <property type="term" value="P:proteolysis"/>
    <property type="evidence" value="ECO:0007669"/>
    <property type="project" value="InterPro"/>
</dbReference>
<dbReference type="Pfam" id="PF05193">
    <property type="entry name" value="Peptidase_M16_C"/>
    <property type="match status" value="1"/>
</dbReference>
<comment type="caution">
    <text evidence="5">The sequence shown here is derived from an EMBL/GenBank/DDBJ whole genome shotgun (WGS) entry which is preliminary data.</text>
</comment>
<dbReference type="EMBL" id="MFAG01000004">
    <property type="protein sequence ID" value="OGD72404.1"/>
    <property type="molecule type" value="Genomic_DNA"/>
</dbReference>
<evidence type="ECO:0000313" key="5">
    <source>
        <dbReference type="EMBL" id="OGD72404.1"/>
    </source>
</evidence>
<organism evidence="5 6">
    <name type="scientific">Candidatus Collierbacteria bacterium RIFCSPHIGHO2_01_FULL_50_25</name>
    <dbReference type="NCBI Taxonomy" id="1817722"/>
    <lineage>
        <taxon>Bacteria</taxon>
        <taxon>Candidatus Collieribacteriota</taxon>
    </lineage>
</organism>
<dbReference type="InterPro" id="IPR001431">
    <property type="entry name" value="Pept_M16_Zn_BS"/>
</dbReference>
<feature type="domain" description="Peptidase M16 N-terminal" evidence="3">
    <location>
        <begin position="15"/>
        <end position="161"/>
    </location>
</feature>
<evidence type="ECO:0000256" key="1">
    <source>
        <dbReference type="ARBA" id="ARBA00007261"/>
    </source>
</evidence>
<dbReference type="GO" id="GO:0004222">
    <property type="term" value="F:metalloendopeptidase activity"/>
    <property type="evidence" value="ECO:0007669"/>
    <property type="project" value="InterPro"/>
</dbReference>
<dbReference type="InterPro" id="IPR011249">
    <property type="entry name" value="Metalloenz_LuxS/M16"/>
</dbReference>
<dbReference type="SUPFAM" id="SSF63411">
    <property type="entry name" value="LuxS/MPP-like metallohydrolase"/>
    <property type="match status" value="2"/>
</dbReference>
<evidence type="ECO:0000259" key="3">
    <source>
        <dbReference type="Pfam" id="PF00675"/>
    </source>
</evidence>
<accession>A0A1F5EZ27</accession>
<dbReference type="InterPro" id="IPR050361">
    <property type="entry name" value="MPP/UQCRC_Complex"/>
</dbReference>
<dbReference type="Pfam" id="PF00675">
    <property type="entry name" value="Peptidase_M16"/>
    <property type="match status" value="1"/>
</dbReference>
<dbReference type="Gene3D" id="3.30.830.10">
    <property type="entry name" value="Metalloenzyme, LuxS/M16 peptidase-like"/>
    <property type="match status" value="2"/>
</dbReference>
<dbReference type="PROSITE" id="PS00143">
    <property type="entry name" value="INSULINASE"/>
    <property type="match status" value="1"/>
</dbReference>
<dbReference type="PANTHER" id="PTHR11851:SF49">
    <property type="entry name" value="MITOCHONDRIAL-PROCESSING PEPTIDASE SUBUNIT ALPHA"/>
    <property type="match status" value="1"/>
</dbReference>
<dbReference type="GO" id="GO:0046872">
    <property type="term" value="F:metal ion binding"/>
    <property type="evidence" value="ECO:0007669"/>
    <property type="project" value="InterPro"/>
</dbReference>
<dbReference type="Proteomes" id="UP000177979">
    <property type="component" value="Unassembled WGS sequence"/>
</dbReference>
<dbReference type="STRING" id="1817722.A2703_00280"/>
<evidence type="ECO:0000256" key="2">
    <source>
        <dbReference type="RuleBase" id="RU004447"/>
    </source>
</evidence>
<evidence type="ECO:0008006" key="7">
    <source>
        <dbReference type="Google" id="ProtNLM"/>
    </source>
</evidence>
<comment type="similarity">
    <text evidence="1 2">Belongs to the peptidase M16 family.</text>
</comment>
<evidence type="ECO:0000259" key="4">
    <source>
        <dbReference type="Pfam" id="PF05193"/>
    </source>
</evidence>
<dbReference type="PANTHER" id="PTHR11851">
    <property type="entry name" value="METALLOPROTEASE"/>
    <property type="match status" value="1"/>
</dbReference>
<dbReference type="AlphaFoldDB" id="A0A1F5EZ27"/>
<proteinExistence type="inferred from homology"/>